<evidence type="ECO:0000256" key="20">
    <source>
        <dbReference type="RuleBase" id="RU362060"/>
    </source>
</evidence>
<dbReference type="InterPro" id="IPR010255">
    <property type="entry name" value="Haem_peroxidase_sf"/>
</dbReference>
<keyword evidence="11 20" id="KW-0560">Oxidoreductase</keyword>
<dbReference type="InterPro" id="IPR002016">
    <property type="entry name" value="Haem_peroxidase"/>
</dbReference>
<feature type="binding site" evidence="17">
    <location>
        <position position="196"/>
    </location>
    <ligand>
        <name>Ca(2+)</name>
        <dbReference type="ChEBI" id="CHEBI:29108"/>
        <label>2</label>
    </ligand>
</feature>
<dbReference type="GO" id="GO:0042744">
    <property type="term" value="P:hydrogen peroxide catabolic process"/>
    <property type="evidence" value="ECO:0007669"/>
    <property type="project" value="UniProtKB-KW"/>
</dbReference>
<dbReference type="PANTHER" id="PTHR31235">
    <property type="entry name" value="PEROXIDASE 25-RELATED"/>
    <property type="match status" value="1"/>
</dbReference>
<comment type="cofactor">
    <cofactor evidence="17 20">
        <name>Ca(2+)</name>
        <dbReference type="ChEBI" id="CHEBI:29108"/>
    </cofactor>
    <text evidence="17 20">Binds 2 calcium ions per subunit.</text>
</comment>
<dbReference type="GO" id="GO:0006979">
    <property type="term" value="P:response to oxidative stress"/>
    <property type="evidence" value="ECO:0007669"/>
    <property type="project" value="UniProtKB-UniRule"/>
</dbReference>
<evidence type="ECO:0000256" key="9">
    <source>
        <dbReference type="ARBA" id="ARBA00022729"/>
    </source>
</evidence>
<feature type="binding site" evidence="17">
    <location>
        <position position="80"/>
    </location>
    <ligand>
        <name>Ca(2+)</name>
        <dbReference type="ChEBI" id="CHEBI:29108"/>
        <label>1</label>
    </ligand>
</feature>
<feature type="binding site" description="axial binding residue" evidence="17">
    <location>
        <position position="195"/>
    </location>
    <ligand>
        <name>heme b</name>
        <dbReference type="ChEBI" id="CHEBI:60344"/>
    </ligand>
    <ligandPart>
        <name>Fe</name>
        <dbReference type="ChEBI" id="CHEBI:18248"/>
    </ligandPart>
</feature>
<proteinExistence type="inferred from homology"/>
<dbReference type="PROSITE" id="PS00435">
    <property type="entry name" value="PEROXIDASE_1"/>
    <property type="match status" value="1"/>
</dbReference>
<feature type="signal peptide" evidence="20">
    <location>
        <begin position="1"/>
        <end position="23"/>
    </location>
</feature>
<dbReference type="GO" id="GO:0020037">
    <property type="term" value="F:heme binding"/>
    <property type="evidence" value="ECO:0007669"/>
    <property type="project" value="UniProtKB-UniRule"/>
</dbReference>
<dbReference type="GO" id="GO:0004601">
    <property type="term" value="F:peroxidase activity"/>
    <property type="evidence" value="ECO:0000318"/>
    <property type="project" value="GO_Central"/>
</dbReference>
<dbReference type="SUPFAM" id="SSF48113">
    <property type="entry name" value="Heme-dependent peroxidases"/>
    <property type="match status" value="1"/>
</dbReference>
<feature type="disulfide bond" evidence="19">
    <location>
        <begin position="39"/>
        <end position="118"/>
    </location>
</feature>
<dbReference type="AlphaFoldDB" id="A0A2R6X1R1"/>
<dbReference type="FunFam" id="1.10.420.10:FF:000001">
    <property type="entry name" value="Peroxidase"/>
    <property type="match status" value="1"/>
</dbReference>
<evidence type="ECO:0000256" key="17">
    <source>
        <dbReference type="PIRSR" id="PIRSR600823-3"/>
    </source>
</evidence>
<dbReference type="Gene3D" id="1.10.520.10">
    <property type="match status" value="1"/>
</dbReference>
<keyword evidence="14" id="KW-0325">Glycoprotein</keyword>
<feature type="binding site" evidence="17">
    <location>
        <position position="255"/>
    </location>
    <ligand>
        <name>Ca(2+)</name>
        <dbReference type="ChEBI" id="CHEBI:29108"/>
        <label>2</label>
    </ligand>
</feature>
<evidence type="ECO:0000256" key="11">
    <source>
        <dbReference type="ARBA" id="ARBA00023002"/>
    </source>
</evidence>
<feature type="site" description="Transition state stabilizer" evidence="18">
    <location>
        <position position="66"/>
    </location>
</feature>
<feature type="disulfide bond" evidence="19">
    <location>
        <begin position="202"/>
        <end position="235"/>
    </location>
</feature>
<keyword evidence="9 20" id="KW-0732">Signal</keyword>
<feature type="binding site" evidence="17">
    <location>
        <position position="76"/>
    </location>
    <ligand>
        <name>Ca(2+)</name>
        <dbReference type="ChEBI" id="CHEBI:29108"/>
        <label>1</label>
    </ligand>
</feature>
<evidence type="ECO:0000256" key="16">
    <source>
        <dbReference type="PIRSR" id="PIRSR600823-2"/>
    </source>
</evidence>
<organism evidence="22 23">
    <name type="scientific">Marchantia polymorpha</name>
    <name type="common">Common liverwort</name>
    <name type="synonym">Marchantia aquatica</name>
    <dbReference type="NCBI Taxonomy" id="3197"/>
    <lineage>
        <taxon>Eukaryota</taxon>
        <taxon>Viridiplantae</taxon>
        <taxon>Streptophyta</taxon>
        <taxon>Embryophyta</taxon>
        <taxon>Marchantiophyta</taxon>
        <taxon>Marchantiopsida</taxon>
        <taxon>Marchantiidae</taxon>
        <taxon>Marchantiales</taxon>
        <taxon>Marchantiaceae</taxon>
        <taxon>Marchantia</taxon>
    </lineage>
</organism>
<keyword evidence="6 20" id="KW-0575">Peroxidase</keyword>
<dbReference type="CDD" id="cd00693">
    <property type="entry name" value="secretory_peroxidase"/>
    <property type="match status" value="1"/>
</dbReference>
<evidence type="ECO:0000256" key="14">
    <source>
        <dbReference type="ARBA" id="ARBA00023180"/>
    </source>
</evidence>
<keyword evidence="5 20" id="KW-0964">Secreted</keyword>
<dbReference type="PROSITE" id="PS50873">
    <property type="entry name" value="PEROXIDASE_4"/>
    <property type="match status" value="1"/>
</dbReference>
<evidence type="ECO:0000259" key="21">
    <source>
        <dbReference type="PROSITE" id="PS50873"/>
    </source>
</evidence>
<evidence type="ECO:0000256" key="19">
    <source>
        <dbReference type="PIRSR" id="PIRSR600823-5"/>
    </source>
</evidence>
<dbReference type="OrthoDB" id="2113341at2759"/>
<evidence type="ECO:0000256" key="8">
    <source>
        <dbReference type="ARBA" id="ARBA00022723"/>
    </source>
</evidence>
<evidence type="ECO:0000256" key="1">
    <source>
        <dbReference type="ARBA" id="ARBA00000189"/>
    </source>
</evidence>
<evidence type="ECO:0000256" key="5">
    <source>
        <dbReference type="ARBA" id="ARBA00022525"/>
    </source>
</evidence>
<gene>
    <name evidence="22" type="ORF">MARPO_0042s0076</name>
</gene>
<evidence type="ECO:0000256" key="4">
    <source>
        <dbReference type="ARBA" id="ARBA00006873"/>
    </source>
</evidence>
<dbReference type="Gramene" id="Mp2g14540.1">
    <property type="protein sequence ID" value="Mp2g14540.1.cds"/>
    <property type="gene ID" value="Mp2g14540"/>
</dbReference>
<name>A0A2R6X1R1_MARPO</name>
<dbReference type="InterPro" id="IPR000823">
    <property type="entry name" value="Peroxidase_pln"/>
</dbReference>
<comment type="similarity">
    <text evidence="4">Belongs to the peroxidase family. Ascorbate peroxidase subfamily.</text>
</comment>
<dbReference type="GO" id="GO:0140825">
    <property type="term" value="F:lactoperoxidase activity"/>
    <property type="evidence" value="ECO:0007669"/>
    <property type="project" value="UniProtKB-EC"/>
</dbReference>
<feature type="chain" id="PRO_5015215141" description="Peroxidase" evidence="20">
    <location>
        <begin position="24"/>
        <end position="326"/>
    </location>
</feature>
<dbReference type="InterPro" id="IPR019793">
    <property type="entry name" value="Peroxidases_heam-ligand_BS"/>
</dbReference>
<comment type="similarity">
    <text evidence="20">Belongs to the peroxidase family. Classical plant (class III) peroxidase subfamily.</text>
</comment>
<feature type="disulfide bond" evidence="19">
    <location>
        <begin position="124"/>
        <end position="321"/>
    </location>
</feature>
<comment type="catalytic activity">
    <reaction evidence="1 20">
        <text>2 a phenolic donor + H2O2 = 2 a phenolic radical donor + 2 H2O</text>
        <dbReference type="Rhea" id="RHEA:56136"/>
        <dbReference type="ChEBI" id="CHEBI:15377"/>
        <dbReference type="ChEBI" id="CHEBI:16240"/>
        <dbReference type="ChEBI" id="CHEBI:139520"/>
        <dbReference type="ChEBI" id="CHEBI:139521"/>
        <dbReference type="EC" id="1.11.1.7"/>
    </reaction>
</comment>
<keyword evidence="13 19" id="KW-1015">Disulfide bond</keyword>
<dbReference type="EC" id="1.11.1.7" evidence="20"/>
<dbReference type="GO" id="GO:0006950">
    <property type="term" value="P:response to stress"/>
    <property type="evidence" value="ECO:0000318"/>
    <property type="project" value="GO_Central"/>
</dbReference>
<dbReference type="PRINTS" id="PR00458">
    <property type="entry name" value="PEROXIDASE"/>
</dbReference>
<feature type="binding site" evidence="17">
    <location>
        <position position="74"/>
    </location>
    <ligand>
        <name>Ca(2+)</name>
        <dbReference type="ChEBI" id="CHEBI:29108"/>
        <label>1</label>
    </ligand>
</feature>
<feature type="binding site" evidence="16">
    <location>
        <position position="165"/>
    </location>
    <ligand>
        <name>substrate</name>
    </ligand>
</feature>
<reference evidence="23" key="1">
    <citation type="journal article" date="2017" name="Cell">
        <title>Insights into land plant evolution garnered from the Marchantia polymorpha genome.</title>
        <authorList>
            <person name="Bowman J.L."/>
            <person name="Kohchi T."/>
            <person name="Yamato K.T."/>
            <person name="Jenkins J."/>
            <person name="Shu S."/>
            <person name="Ishizaki K."/>
            <person name="Yamaoka S."/>
            <person name="Nishihama R."/>
            <person name="Nakamura Y."/>
            <person name="Berger F."/>
            <person name="Adam C."/>
            <person name="Aki S.S."/>
            <person name="Althoff F."/>
            <person name="Araki T."/>
            <person name="Arteaga-Vazquez M.A."/>
            <person name="Balasubrmanian S."/>
            <person name="Barry K."/>
            <person name="Bauer D."/>
            <person name="Boehm C.R."/>
            <person name="Briginshaw L."/>
            <person name="Caballero-Perez J."/>
            <person name="Catarino B."/>
            <person name="Chen F."/>
            <person name="Chiyoda S."/>
            <person name="Chovatia M."/>
            <person name="Davies K.M."/>
            <person name="Delmans M."/>
            <person name="Demura T."/>
            <person name="Dierschke T."/>
            <person name="Dolan L."/>
            <person name="Dorantes-Acosta A.E."/>
            <person name="Eklund D.M."/>
            <person name="Florent S.N."/>
            <person name="Flores-Sandoval E."/>
            <person name="Fujiyama A."/>
            <person name="Fukuzawa H."/>
            <person name="Galik B."/>
            <person name="Grimanelli D."/>
            <person name="Grimwood J."/>
            <person name="Grossniklaus U."/>
            <person name="Hamada T."/>
            <person name="Haseloff J."/>
            <person name="Hetherington A.J."/>
            <person name="Higo A."/>
            <person name="Hirakawa Y."/>
            <person name="Hundley H.N."/>
            <person name="Ikeda Y."/>
            <person name="Inoue K."/>
            <person name="Inoue S.I."/>
            <person name="Ishida S."/>
            <person name="Jia Q."/>
            <person name="Kakita M."/>
            <person name="Kanazawa T."/>
            <person name="Kawai Y."/>
            <person name="Kawashima T."/>
            <person name="Kennedy M."/>
            <person name="Kinose K."/>
            <person name="Kinoshita T."/>
            <person name="Kohara Y."/>
            <person name="Koide E."/>
            <person name="Komatsu K."/>
            <person name="Kopischke S."/>
            <person name="Kubo M."/>
            <person name="Kyozuka J."/>
            <person name="Lagercrantz U."/>
            <person name="Lin S.S."/>
            <person name="Lindquist E."/>
            <person name="Lipzen A.M."/>
            <person name="Lu C.W."/>
            <person name="De Luna E."/>
            <person name="Martienssen R.A."/>
            <person name="Minamino N."/>
            <person name="Mizutani M."/>
            <person name="Mizutani M."/>
            <person name="Mochizuki N."/>
            <person name="Monte I."/>
            <person name="Mosher R."/>
            <person name="Nagasaki H."/>
            <person name="Nakagami H."/>
            <person name="Naramoto S."/>
            <person name="Nishitani K."/>
            <person name="Ohtani M."/>
            <person name="Okamoto T."/>
            <person name="Okumura M."/>
            <person name="Phillips J."/>
            <person name="Pollak B."/>
            <person name="Reinders A."/>
            <person name="Rovekamp M."/>
            <person name="Sano R."/>
            <person name="Sawa S."/>
            <person name="Schmid M.W."/>
            <person name="Shirakawa M."/>
            <person name="Solano R."/>
            <person name="Spunde A."/>
            <person name="Suetsugu N."/>
            <person name="Sugano S."/>
            <person name="Sugiyama A."/>
            <person name="Sun R."/>
            <person name="Suzuki Y."/>
            <person name="Takenaka M."/>
            <person name="Takezawa D."/>
            <person name="Tomogane H."/>
            <person name="Tsuzuki M."/>
            <person name="Ueda T."/>
            <person name="Umeda M."/>
            <person name="Ward J.M."/>
            <person name="Watanabe Y."/>
            <person name="Yazaki K."/>
            <person name="Yokoyama R."/>
            <person name="Yoshitake Y."/>
            <person name="Yotsui I."/>
            <person name="Zachgo S."/>
            <person name="Schmutz J."/>
        </authorList>
    </citation>
    <scope>NUCLEOTIDE SEQUENCE [LARGE SCALE GENOMIC DNA]</scope>
    <source>
        <strain evidence="23">Tak-1</strain>
    </source>
</reference>
<evidence type="ECO:0000256" key="10">
    <source>
        <dbReference type="ARBA" id="ARBA00022837"/>
    </source>
</evidence>
<dbReference type="Proteomes" id="UP000244005">
    <property type="component" value="Unassembled WGS sequence"/>
</dbReference>
<comment type="cofactor">
    <cofactor evidence="17 20">
        <name>heme b</name>
        <dbReference type="ChEBI" id="CHEBI:60344"/>
    </cofactor>
    <text evidence="17 20">Binds 1 heme b (iron(II)-protoporphyrin IX) group per subunit.</text>
</comment>
<dbReference type="FunFam" id="1.10.520.10:FF:000006">
    <property type="entry name" value="Peroxidase"/>
    <property type="match status" value="1"/>
</dbReference>
<dbReference type="Pfam" id="PF00141">
    <property type="entry name" value="peroxidase"/>
    <property type="match status" value="1"/>
</dbReference>
<keyword evidence="12 17" id="KW-0408">Iron</keyword>
<dbReference type="Gene3D" id="1.10.420.10">
    <property type="entry name" value="Peroxidase, domain 2"/>
    <property type="match status" value="1"/>
</dbReference>
<feature type="binding site" evidence="17">
    <location>
        <position position="78"/>
    </location>
    <ligand>
        <name>Ca(2+)</name>
        <dbReference type="ChEBI" id="CHEBI:29108"/>
        <label>1</label>
    </ligand>
</feature>
<feature type="binding site" evidence="17">
    <location>
        <position position="71"/>
    </location>
    <ligand>
        <name>Ca(2+)</name>
        <dbReference type="ChEBI" id="CHEBI:29108"/>
        <label>1</label>
    </ligand>
</feature>
<keyword evidence="7 20" id="KW-0349">Heme</keyword>
<feature type="binding site" evidence="17">
    <location>
        <position position="91"/>
    </location>
    <ligand>
        <name>Ca(2+)</name>
        <dbReference type="ChEBI" id="CHEBI:29108"/>
        <label>1</label>
    </ligand>
</feature>
<feature type="disulfide bond" evidence="19">
    <location>
        <begin position="72"/>
        <end position="77"/>
    </location>
</feature>
<evidence type="ECO:0000256" key="7">
    <source>
        <dbReference type="ARBA" id="ARBA00022617"/>
    </source>
</evidence>
<dbReference type="GO" id="GO:0009505">
    <property type="term" value="C:plant-type cell wall"/>
    <property type="evidence" value="ECO:0000318"/>
    <property type="project" value="GO_Central"/>
</dbReference>
<evidence type="ECO:0000313" key="22">
    <source>
        <dbReference type="EMBL" id="PTQ40040.1"/>
    </source>
</evidence>
<comment type="function">
    <text evidence="2">Removal of H(2)O(2), oxidation of toxic reductants, biosynthesis and degradation of lignin, suberization, auxin catabolism, response to environmental stresses such as wounding, pathogen attack and oxidative stress. These functions might be dependent on each isozyme/isoform in each plant tissue.</text>
</comment>
<comment type="subcellular location">
    <subcellularLocation>
        <location evidence="3 20">Secreted</location>
    </subcellularLocation>
</comment>
<keyword evidence="10 17" id="KW-0106">Calcium</keyword>
<keyword evidence="20" id="KW-0376">Hydrogen peroxide</keyword>
<evidence type="ECO:0000313" key="23">
    <source>
        <dbReference type="Proteomes" id="UP000244005"/>
    </source>
</evidence>
<protein>
    <recommendedName>
        <fullName evidence="20">Peroxidase</fullName>
        <ecNumber evidence="20">1.11.1.7</ecNumber>
    </recommendedName>
</protein>
<dbReference type="InterPro" id="IPR033905">
    <property type="entry name" value="Secretory_peroxidase"/>
</dbReference>
<dbReference type="GO" id="GO:0005576">
    <property type="term" value="C:extracellular region"/>
    <property type="evidence" value="ECO:0007669"/>
    <property type="project" value="UniProtKB-SubCell"/>
</dbReference>
<evidence type="ECO:0000256" key="6">
    <source>
        <dbReference type="ARBA" id="ARBA00022559"/>
    </source>
</evidence>
<feature type="binding site" evidence="17">
    <location>
        <position position="248"/>
    </location>
    <ligand>
        <name>Ca(2+)</name>
        <dbReference type="ChEBI" id="CHEBI:29108"/>
        <label>2</label>
    </ligand>
</feature>
<feature type="domain" description="Plant heme peroxidase family profile" evidence="21">
    <location>
        <begin position="33"/>
        <end position="325"/>
    </location>
</feature>
<accession>A0A2R6X1R1</accession>
<dbReference type="EMBL" id="KZ772714">
    <property type="protein sequence ID" value="PTQ40040.1"/>
    <property type="molecule type" value="Genomic_DNA"/>
</dbReference>
<evidence type="ECO:0000256" key="18">
    <source>
        <dbReference type="PIRSR" id="PIRSR600823-4"/>
    </source>
</evidence>
<evidence type="ECO:0000256" key="15">
    <source>
        <dbReference type="PIRSR" id="PIRSR600823-1"/>
    </source>
</evidence>
<evidence type="ECO:0000256" key="3">
    <source>
        <dbReference type="ARBA" id="ARBA00004613"/>
    </source>
</evidence>
<keyword evidence="23" id="KW-1185">Reference proteome</keyword>
<dbReference type="GO" id="GO:0046872">
    <property type="term" value="F:metal ion binding"/>
    <property type="evidence" value="ECO:0007669"/>
    <property type="project" value="UniProtKB-UniRule"/>
</dbReference>
<evidence type="ECO:0000256" key="2">
    <source>
        <dbReference type="ARBA" id="ARBA00002322"/>
    </source>
</evidence>
<evidence type="ECO:0000256" key="13">
    <source>
        <dbReference type="ARBA" id="ARBA00023157"/>
    </source>
</evidence>
<evidence type="ECO:0000256" key="12">
    <source>
        <dbReference type="ARBA" id="ARBA00023004"/>
    </source>
</evidence>
<keyword evidence="8 17" id="KW-0479">Metal-binding</keyword>
<dbReference type="PRINTS" id="PR00461">
    <property type="entry name" value="PLPEROXIDASE"/>
</dbReference>
<feature type="active site" description="Proton acceptor" evidence="15">
    <location>
        <position position="70"/>
    </location>
</feature>
<sequence>MTTTICRWIWSAISMAGLLAVTAVPSTASDAENYYSSTCPEATTIVRNMVTGFVKQDRNLAGALQRLHFHDCFVRGCDASVLLSSPFNTAEKDSISNKNSLRGFEEIDEIKAALESSCPGIVSCADILALTARDATVKAGGPSWSVALGRKDGFVSLQAEADKLPAPFMSYAQLAASFAAVGLSEQDMVALSGAHTIGRAQCGSVLSRLYDFNGVTNSTDPSMDKKLVKELKKKCPHGVQPGNFLPMDPTKNTFDHLYFTSVLAKRGLLGSDAQLLNSPVGLDLVTKYSQPGSSFFSDFAAAMVRMGSIQWATQGEVRINCSQTNS</sequence>